<dbReference type="Proteomes" id="UP000093748">
    <property type="component" value="Unassembled WGS sequence"/>
</dbReference>
<sequence>MSAPADCKLIDRWHIVEADLWDCGYLSLCGPAMVTIGADNTGEIAFGALQASLDLNYGPSMVFFTWAGFDEMDEATGDGSAELLDDGSIEITFAYHNGDEAILKAKRDTSSTAC</sequence>
<reference evidence="4" key="2">
    <citation type="submission" date="2016-06" db="EMBL/GenBank/DDBJ databases">
        <title>NZP2037 Pacbio-Illumina hybrid assembly.</title>
        <authorList>
            <person name="Ramsay J.P."/>
        </authorList>
    </citation>
    <scope>NUCLEOTIDE SEQUENCE [LARGE SCALE GENOMIC DNA]</scope>
    <source>
        <strain evidence="4">R7ANS::ICEMlSym2042</strain>
    </source>
</reference>
<organism evidence="1 4">
    <name type="scientific">Rhizobium loti</name>
    <name type="common">Mesorhizobium loti</name>
    <dbReference type="NCBI Taxonomy" id="381"/>
    <lineage>
        <taxon>Bacteria</taxon>
        <taxon>Pseudomonadati</taxon>
        <taxon>Pseudomonadota</taxon>
        <taxon>Alphaproteobacteria</taxon>
        <taxon>Hyphomicrobiales</taxon>
        <taxon>Phyllobacteriaceae</taxon>
        <taxon>Mesorhizobium</taxon>
    </lineage>
</organism>
<reference evidence="2 3" key="1">
    <citation type="submission" date="2016-05" db="EMBL/GenBank/DDBJ databases">
        <authorList>
            <person name="Ramsay J.P."/>
        </authorList>
    </citation>
    <scope>NUCLEOTIDE SEQUENCE [LARGE SCALE GENOMIC DNA]</scope>
    <source>
        <strain evidence="2 3">NZP2042</strain>
    </source>
</reference>
<dbReference type="EMBL" id="LYTK01000025">
    <property type="protein sequence ID" value="OBQ57709.1"/>
    <property type="molecule type" value="Genomic_DNA"/>
</dbReference>
<evidence type="ECO:0000313" key="1">
    <source>
        <dbReference type="EMBL" id="OBP68183.1"/>
    </source>
</evidence>
<name>A0A1A5HMM1_RHILI</name>
<dbReference type="OrthoDB" id="282152at2"/>
<protein>
    <recommendedName>
        <fullName evidence="5">DUF306 domain-containing protein</fullName>
    </recommendedName>
</protein>
<dbReference type="EMBL" id="LZTJ01000036">
    <property type="protein sequence ID" value="OBP68183.1"/>
    <property type="molecule type" value="Genomic_DNA"/>
</dbReference>
<evidence type="ECO:0008006" key="5">
    <source>
        <dbReference type="Google" id="ProtNLM"/>
    </source>
</evidence>
<accession>A0A1A5HMM1</accession>
<evidence type="ECO:0000313" key="4">
    <source>
        <dbReference type="Proteomes" id="UP000093748"/>
    </source>
</evidence>
<reference evidence="1" key="3">
    <citation type="submission" date="2016-06" db="EMBL/GenBank/DDBJ databases">
        <authorList>
            <person name="Kjaerup R.B."/>
            <person name="Dalgaard T.S."/>
            <person name="Juul-Madsen H.R."/>
        </authorList>
    </citation>
    <scope>NUCLEOTIDE SEQUENCE</scope>
    <source>
        <strain evidence="1">R7ANS::ICEMlSym2042</strain>
    </source>
</reference>
<gene>
    <name evidence="2" type="ORF">A8145_27050</name>
    <name evidence="1" type="ORF">BAE39_26860</name>
</gene>
<proteinExistence type="predicted"/>
<dbReference type="AlphaFoldDB" id="A0A1A5HMM1"/>
<evidence type="ECO:0000313" key="2">
    <source>
        <dbReference type="EMBL" id="OBQ57709.1"/>
    </source>
</evidence>
<dbReference type="Proteomes" id="UP000093737">
    <property type="component" value="Unassembled WGS sequence"/>
</dbReference>
<comment type="caution">
    <text evidence="1">The sequence shown here is derived from an EMBL/GenBank/DDBJ whole genome shotgun (WGS) entry which is preliminary data.</text>
</comment>
<dbReference type="RefSeq" id="WP_019859992.1">
    <property type="nucleotide sequence ID" value="NZ_CP033334.1"/>
</dbReference>
<evidence type="ECO:0000313" key="3">
    <source>
        <dbReference type="Proteomes" id="UP000093737"/>
    </source>
</evidence>